<dbReference type="InterPro" id="IPR001611">
    <property type="entry name" value="Leu-rich_rpt"/>
</dbReference>
<evidence type="ECO:0000256" key="1">
    <source>
        <dbReference type="ARBA" id="ARBA00022468"/>
    </source>
</evidence>
<dbReference type="GO" id="GO:0005096">
    <property type="term" value="F:GTPase activator activity"/>
    <property type="evidence" value="ECO:0007669"/>
    <property type="project" value="UniProtKB-KW"/>
</dbReference>
<dbReference type="GO" id="GO:0048471">
    <property type="term" value="C:perinuclear region of cytoplasm"/>
    <property type="evidence" value="ECO:0007669"/>
    <property type="project" value="TreeGrafter"/>
</dbReference>
<dbReference type="GO" id="GO:0006913">
    <property type="term" value="P:nucleocytoplasmic transport"/>
    <property type="evidence" value="ECO:0007669"/>
    <property type="project" value="TreeGrafter"/>
</dbReference>
<dbReference type="EMBL" id="HBIZ01003401">
    <property type="protein sequence ID" value="CAE0749250.1"/>
    <property type="molecule type" value="Transcribed_RNA"/>
</dbReference>
<dbReference type="PANTHER" id="PTHR24113:SF12">
    <property type="entry name" value="RAN GTPASE-ACTIVATING PROTEIN 1"/>
    <property type="match status" value="1"/>
</dbReference>
<name>A0A7S4ESL8_CHRCT</name>
<evidence type="ECO:0000313" key="4">
    <source>
        <dbReference type="EMBL" id="CAE0749250.1"/>
    </source>
</evidence>
<dbReference type="GO" id="GO:0005634">
    <property type="term" value="C:nucleus"/>
    <property type="evidence" value="ECO:0007669"/>
    <property type="project" value="TreeGrafter"/>
</dbReference>
<organism evidence="4">
    <name type="scientific">Chrysotila carterae</name>
    <name type="common">Marine alga</name>
    <name type="synonym">Syracosphaera carterae</name>
    <dbReference type="NCBI Taxonomy" id="13221"/>
    <lineage>
        <taxon>Eukaryota</taxon>
        <taxon>Haptista</taxon>
        <taxon>Haptophyta</taxon>
        <taxon>Prymnesiophyceae</taxon>
        <taxon>Isochrysidales</taxon>
        <taxon>Isochrysidaceae</taxon>
        <taxon>Chrysotila</taxon>
    </lineage>
</organism>
<keyword evidence="2" id="KW-0433">Leucine-rich repeat</keyword>
<dbReference type="SUPFAM" id="SSF52047">
    <property type="entry name" value="RNI-like"/>
    <property type="match status" value="1"/>
</dbReference>
<accession>A0A7S4ESL8</accession>
<evidence type="ECO:0000256" key="2">
    <source>
        <dbReference type="ARBA" id="ARBA00022614"/>
    </source>
</evidence>
<dbReference type="GO" id="GO:0005829">
    <property type="term" value="C:cytosol"/>
    <property type="evidence" value="ECO:0007669"/>
    <property type="project" value="TreeGrafter"/>
</dbReference>
<sequence>MAAYTDCTTARTCTIAFCSHARFRRQHQTLAHVDVSSNSIGAVGASTLAASLPLSASLTSFGIGHNDIGDDGGEAILSAAGRCHALATLDMEHNRIGIGGGLKTKLLLQRMLLTPLTLTQLQLRGNGFSLTGRRELHRALASGPNKTQLSLTLT</sequence>
<dbReference type="AlphaFoldDB" id="A0A7S4ESL8"/>
<keyword evidence="1" id="KW-0343">GTPase activation</keyword>
<gene>
    <name evidence="4" type="ORF">PCAR00345_LOCUS1832</name>
</gene>
<keyword evidence="3" id="KW-0677">Repeat</keyword>
<dbReference type="InterPro" id="IPR027038">
    <property type="entry name" value="RanGap"/>
</dbReference>
<reference evidence="4" key="1">
    <citation type="submission" date="2021-01" db="EMBL/GenBank/DDBJ databases">
        <authorList>
            <person name="Corre E."/>
            <person name="Pelletier E."/>
            <person name="Niang G."/>
            <person name="Scheremetjew M."/>
            <person name="Finn R."/>
            <person name="Kale V."/>
            <person name="Holt S."/>
            <person name="Cochrane G."/>
            <person name="Meng A."/>
            <person name="Brown T."/>
            <person name="Cohen L."/>
        </authorList>
    </citation>
    <scope>NUCLEOTIDE SEQUENCE</scope>
    <source>
        <strain evidence="4">CCMP645</strain>
    </source>
</reference>
<evidence type="ECO:0000256" key="3">
    <source>
        <dbReference type="ARBA" id="ARBA00022737"/>
    </source>
</evidence>
<proteinExistence type="predicted"/>
<dbReference type="Gene3D" id="3.80.10.10">
    <property type="entry name" value="Ribonuclease Inhibitor"/>
    <property type="match status" value="1"/>
</dbReference>
<dbReference type="GO" id="GO:0031267">
    <property type="term" value="F:small GTPase binding"/>
    <property type="evidence" value="ECO:0007669"/>
    <property type="project" value="TreeGrafter"/>
</dbReference>
<protein>
    <submittedName>
        <fullName evidence="4">Uncharacterized protein</fullName>
    </submittedName>
</protein>
<dbReference type="Pfam" id="PF13516">
    <property type="entry name" value="LRR_6"/>
    <property type="match status" value="2"/>
</dbReference>
<dbReference type="PANTHER" id="PTHR24113">
    <property type="entry name" value="RAN GTPASE-ACTIVATING PROTEIN 1"/>
    <property type="match status" value="1"/>
</dbReference>
<dbReference type="InterPro" id="IPR032675">
    <property type="entry name" value="LRR_dom_sf"/>
</dbReference>